<dbReference type="Pfam" id="PF15902">
    <property type="entry name" value="Sortilin-Vps10"/>
    <property type="match status" value="1"/>
</dbReference>
<dbReference type="RefSeq" id="WP_013495993.1">
    <property type="nucleotide sequence ID" value="NC_014831.1"/>
</dbReference>
<protein>
    <submittedName>
        <fullName evidence="4">BNR/Asp-box repeat-containing protein</fullName>
    </submittedName>
</protein>
<dbReference type="KEGG" id="tmr:Tmar_1582"/>
<evidence type="ECO:0000256" key="1">
    <source>
        <dbReference type="ARBA" id="ARBA00022737"/>
    </source>
</evidence>
<accession>E6SGV7</accession>
<dbReference type="NCBIfam" id="NF045728">
    <property type="entry name" value="glycosyl_F510_1955"/>
    <property type="match status" value="1"/>
</dbReference>
<dbReference type="AlphaFoldDB" id="E6SGV7"/>
<evidence type="ECO:0000313" key="5">
    <source>
        <dbReference type="Proteomes" id="UP000008915"/>
    </source>
</evidence>
<dbReference type="InterPro" id="IPR052025">
    <property type="entry name" value="Xyloglucanase_GH74"/>
</dbReference>
<dbReference type="OrthoDB" id="9757947at2"/>
<dbReference type="InterPro" id="IPR002860">
    <property type="entry name" value="BNR_rpt"/>
</dbReference>
<evidence type="ECO:0000259" key="3">
    <source>
        <dbReference type="Pfam" id="PF15902"/>
    </source>
</evidence>
<reference evidence="5" key="2">
    <citation type="journal article" date="2010" name="Stand. Genomic Sci.">
        <title>Complete genome sequence of Thermaerobacter marianensis type strain (7p75aT).</title>
        <authorList>
            <person name="Han C."/>
            <person name="Gu W."/>
            <person name="Zhang X."/>
            <person name="Lapidus A."/>
            <person name="Nolan M."/>
            <person name="Copeland A."/>
            <person name="Lucas S."/>
            <person name="Glavina Del Rio T."/>
            <person name="Tice H."/>
            <person name="Cheng J."/>
            <person name="Tapia R."/>
            <person name="Goodwin L."/>
            <person name="Pitluck S."/>
            <person name="Pagani I."/>
            <person name="Ivanova N."/>
            <person name="Mavromatis K."/>
            <person name="Mikhailova N."/>
            <person name="Pati A."/>
            <person name="Chen A."/>
            <person name="Palaniappan K."/>
            <person name="Land M."/>
            <person name="Hauser L."/>
            <person name="Chang Y."/>
            <person name="Jeffries C."/>
            <person name="Schneider S."/>
            <person name="Rohde M."/>
            <person name="Goker M."/>
            <person name="Pukall R."/>
            <person name="Woyke T."/>
            <person name="Bristow J."/>
            <person name="Eisen J."/>
            <person name="Markowitz V."/>
            <person name="Hugenholtz P."/>
            <person name="Kyrpides N."/>
            <person name="Klenk H."/>
            <person name="Detter J."/>
        </authorList>
    </citation>
    <scope>NUCLEOTIDE SEQUENCE [LARGE SCALE GENOMIC DNA]</scope>
    <source>
        <strain evidence="5">ATCC 700841 / DSM 12885 / JCM 10246 / 7p75a</strain>
    </source>
</reference>
<name>E6SGV7_THEM7</name>
<dbReference type="GO" id="GO:0010411">
    <property type="term" value="P:xyloglucan metabolic process"/>
    <property type="evidence" value="ECO:0007669"/>
    <property type="project" value="TreeGrafter"/>
</dbReference>
<keyword evidence="2" id="KW-0472">Membrane</keyword>
<dbReference type="Proteomes" id="UP000008915">
    <property type="component" value="Chromosome"/>
</dbReference>
<keyword evidence="2" id="KW-1133">Transmembrane helix</keyword>
<dbReference type="PANTHER" id="PTHR43739">
    <property type="entry name" value="XYLOGLUCANASE (EUROFUNG)"/>
    <property type="match status" value="1"/>
</dbReference>
<dbReference type="InterPro" id="IPR031778">
    <property type="entry name" value="Sortilin_N"/>
</dbReference>
<keyword evidence="5" id="KW-1185">Reference proteome</keyword>
<dbReference type="Pfam" id="PF02012">
    <property type="entry name" value="BNR"/>
    <property type="match status" value="1"/>
</dbReference>
<dbReference type="PANTHER" id="PTHR43739:SF5">
    <property type="entry name" value="EXO-ALPHA-SIALIDASE"/>
    <property type="match status" value="1"/>
</dbReference>
<dbReference type="EMBL" id="CP002344">
    <property type="protein sequence ID" value="ADU51691.1"/>
    <property type="molecule type" value="Genomic_DNA"/>
</dbReference>
<organism evidence="4 5">
    <name type="scientific">Thermaerobacter marianensis (strain ATCC 700841 / DSM 12885 / JCM 10246 / 7p75a)</name>
    <dbReference type="NCBI Taxonomy" id="644966"/>
    <lineage>
        <taxon>Bacteria</taxon>
        <taxon>Bacillati</taxon>
        <taxon>Bacillota</taxon>
        <taxon>Clostridia</taxon>
        <taxon>Eubacteriales</taxon>
        <taxon>Clostridiales Family XVII. Incertae Sedis</taxon>
        <taxon>Thermaerobacter</taxon>
    </lineage>
</organism>
<dbReference type="InterPro" id="IPR015943">
    <property type="entry name" value="WD40/YVTN_repeat-like_dom_sf"/>
</dbReference>
<gene>
    <name evidence="4" type="ordered locus">Tmar_1582</name>
</gene>
<proteinExistence type="predicted"/>
<dbReference type="Gene3D" id="2.130.10.10">
    <property type="entry name" value="YVTN repeat-like/Quinoprotein amine dehydrogenase"/>
    <property type="match status" value="1"/>
</dbReference>
<sequence length="323" mass="33868">MSLKGRRKGRGSSRTGRWRRTGAWVAVMLAVAAVAGVMVAGGVLGWGGAVSSPSIRHVHGMAVDPGDPNRLWVATHDGLLVWEEPGGWRGRVGPVADLMSFSAGPDGRLYASGHPGPQLNLDNPLGLARSEDGGRSWEPVSLQGVVDFHAMAVSPARPGLIYGYFYGDGQLYRSEDGGQTWTRAPAPDLAGPRGLGPLQLVAHPTDPATLLAAGENGLLLSTDGGRTWERLRDGVMTAAAFVPGTDRGTILVYDAAEGLLRSTDGGRTWQPAGSGLRVDPQDPLAALAARPDAPQRIYAITMTGTLWRSTDGGGTWETIGAPQ</sequence>
<dbReference type="SUPFAM" id="SSF110296">
    <property type="entry name" value="Oligoxyloglucan reducing end-specific cellobiohydrolase"/>
    <property type="match status" value="1"/>
</dbReference>
<evidence type="ECO:0000256" key="2">
    <source>
        <dbReference type="SAM" id="Phobius"/>
    </source>
</evidence>
<evidence type="ECO:0000313" key="4">
    <source>
        <dbReference type="EMBL" id="ADU51691.1"/>
    </source>
</evidence>
<feature type="domain" description="Sortilin N-terminal" evidence="3">
    <location>
        <begin position="127"/>
        <end position="239"/>
    </location>
</feature>
<keyword evidence="1" id="KW-0677">Repeat</keyword>
<keyword evidence="2" id="KW-0812">Transmembrane</keyword>
<dbReference type="InterPro" id="IPR054817">
    <property type="entry name" value="Glycosyl_F510_1955-like"/>
</dbReference>
<dbReference type="eggNOG" id="COG4447">
    <property type="taxonomic scope" value="Bacteria"/>
</dbReference>
<dbReference type="CDD" id="cd15482">
    <property type="entry name" value="Sialidase_non-viral"/>
    <property type="match status" value="1"/>
</dbReference>
<reference evidence="4 5" key="1">
    <citation type="journal article" date="2010" name="Stand. Genomic Sci.">
        <title>Complete genome sequence of Thermaerobacter marianensis type strain (7p75a).</title>
        <authorList>
            <person name="Han C."/>
            <person name="Gu W."/>
            <person name="Zhang X."/>
            <person name="Lapidus A."/>
            <person name="Nolan M."/>
            <person name="Copeland A."/>
            <person name="Lucas S."/>
            <person name="Del Rio T.G."/>
            <person name="Tice H."/>
            <person name="Cheng J.F."/>
            <person name="Tapia R."/>
            <person name="Goodwin L."/>
            <person name="Pitluck S."/>
            <person name="Pagani I."/>
            <person name="Ivanova N."/>
            <person name="Mavromatis K."/>
            <person name="Mikhailova N."/>
            <person name="Pati A."/>
            <person name="Chen A."/>
            <person name="Palaniappan K."/>
            <person name="Land M."/>
            <person name="Hauser L."/>
            <person name="Chang Y.J."/>
            <person name="Jeffries C.D."/>
            <person name="Schneider S."/>
            <person name="Rohde M."/>
            <person name="Goker M."/>
            <person name="Pukall R."/>
            <person name="Woyke T."/>
            <person name="Bristow J."/>
            <person name="Eisen J.A."/>
            <person name="Markowitz V."/>
            <person name="Hugenholtz P."/>
            <person name="Kyrpides N.C."/>
            <person name="Klenk H.P."/>
            <person name="Detter J.C."/>
        </authorList>
    </citation>
    <scope>NUCLEOTIDE SEQUENCE [LARGE SCALE GENOMIC DNA]</scope>
    <source>
        <strain evidence="5">ATCC 700841 / DSM 12885 / JCM 10246 / 7p75a</strain>
    </source>
</reference>
<dbReference type="STRING" id="644966.Tmar_1582"/>
<feature type="transmembrane region" description="Helical" evidence="2">
    <location>
        <begin position="21"/>
        <end position="46"/>
    </location>
</feature>
<dbReference type="HOGENOM" id="CLU_070024_0_0_9"/>